<dbReference type="InterPro" id="IPR035906">
    <property type="entry name" value="MetI-like_sf"/>
</dbReference>
<keyword evidence="4 7" id="KW-0812">Transmembrane</keyword>
<evidence type="ECO:0000256" key="5">
    <source>
        <dbReference type="ARBA" id="ARBA00022989"/>
    </source>
</evidence>
<evidence type="ECO:0000256" key="2">
    <source>
        <dbReference type="ARBA" id="ARBA00022448"/>
    </source>
</evidence>
<feature type="transmembrane region" description="Helical" evidence="7">
    <location>
        <begin position="113"/>
        <end position="134"/>
    </location>
</feature>
<feature type="transmembrane region" description="Helical" evidence="7">
    <location>
        <begin position="187"/>
        <end position="209"/>
    </location>
</feature>
<reference evidence="9 10" key="1">
    <citation type="submission" date="2018-12" db="EMBL/GenBank/DDBJ databases">
        <authorList>
            <person name="Sun L."/>
            <person name="Chen Z."/>
        </authorList>
    </citation>
    <scope>NUCLEOTIDE SEQUENCE [LARGE SCALE GENOMIC DNA]</scope>
    <source>
        <strain evidence="9 10">DSM 15890</strain>
    </source>
</reference>
<organism evidence="9 10">
    <name type="scientific">Paenibacillus anaericanus</name>
    <dbReference type="NCBI Taxonomy" id="170367"/>
    <lineage>
        <taxon>Bacteria</taxon>
        <taxon>Bacillati</taxon>
        <taxon>Bacillota</taxon>
        <taxon>Bacilli</taxon>
        <taxon>Bacillales</taxon>
        <taxon>Paenibacillaceae</taxon>
        <taxon>Paenibacillus</taxon>
    </lineage>
</organism>
<evidence type="ECO:0000256" key="7">
    <source>
        <dbReference type="RuleBase" id="RU363032"/>
    </source>
</evidence>
<comment type="caution">
    <text evidence="9">The sequence shown here is derived from an EMBL/GenBank/DDBJ whole genome shotgun (WGS) entry which is preliminary data.</text>
</comment>
<comment type="subcellular location">
    <subcellularLocation>
        <location evidence="1 7">Cell membrane</location>
        <topology evidence="1 7">Multi-pass membrane protein</topology>
    </subcellularLocation>
</comment>
<comment type="similarity">
    <text evidence="7">Belongs to the binding-protein-dependent transport system permease family.</text>
</comment>
<dbReference type="EMBL" id="RZNY01000053">
    <property type="protein sequence ID" value="RUT38618.1"/>
    <property type="molecule type" value="Genomic_DNA"/>
</dbReference>
<accession>A0A3S1BE65</accession>
<keyword evidence="2 7" id="KW-0813">Transport</keyword>
<dbReference type="PANTHER" id="PTHR43744:SF9">
    <property type="entry name" value="POLYGALACTURONAN_RHAMNOGALACTURONAN TRANSPORT SYSTEM PERMEASE PROTEIN YTCP"/>
    <property type="match status" value="1"/>
</dbReference>
<dbReference type="Proteomes" id="UP000279446">
    <property type="component" value="Unassembled WGS sequence"/>
</dbReference>
<keyword evidence="3" id="KW-1003">Cell membrane</keyword>
<name>A0A3S1BE65_9BACL</name>
<evidence type="ECO:0000256" key="1">
    <source>
        <dbReference type="ARBA" id="ARBA00004651"/>
    </source>
</evidence>
<dbReference type="Pfam" id="PF00528">
    <property type="entry name" value="BPD_transp_1"/>
    <property type="match status" value="1"/>
</dbReference>
<feature type="transmembrane region" description="Helical" evidence="7">
    <location>
        <begin position="20"/>
        <end position="42"/>
    </location>
</feature>
<gene>
    <name evidence="9" type="ORF">EJP82_26860</name>
</gene>
<feature type="domain" description="ABC transmembrane type-1" evidence="8">
    <location>
        <begin position="78"/>
        <end position="281"/>
    </location>
</feature>
<dbReference type="SUPFAM" id="SSF161098">
    <property type="entry name" value="MetI-like"/>
    <property type="match status" value="1"/>
</dbReference>
<proteinExistence type="inferred from homology"/>
<evidence type="ECO:0000259" key="8">
    <source>
        <dbReference type="PROSITE" id="PS50928"/>
    </source>
</evidence>
<dbReference type="Gene3D" id="1.10.3720.10">
    <property type="entry name" value="MetI-like"/>
    <property type="match status" value="1"/>
</dbReference>
<evidence type="ECO:0000256" key="6">
    <source>
        <dbReference type="ARBA" id="ARBA00023136"/>
    </source>
</evidence>
<keyword evidence="5 7" id="KW-1133">Transmembrane helix</keyword>
<evidence type="ECO:0000313" key="9">
    <source>
        <dbReference type="EMBL" id="RUT38618.1"/>
    </source>
</evidence>
<dbReference type="OrthoDB" id="9810086at2"/>
<keyword evidence="6 7" id="KW-0472">Membrane</keyword>
<feature type="transmembrane region" description="Helical" evidence="7">
    <location>
        <begin position="269"/>
        <end position="289"/>
    </location>
</feature>
<dbReference type="PROSITE" id="PS50928">
    <property type="entry name" value="ABC_TM1"/>
    <property type="match status" value="1"/>
</dbReference>
<evidence type="ECO:0000256" key="3">
    <source>
        <dbReference type="ARBA" id="ARBA00022475"/>
    </source>
</evidence>
<feature type="transmembrane region" description="Helical" evidence="7">
    <location>
        <begin position="82"/>
        <end position="101"/>
    </location>
</feature>
<dbReference type="CDD" id="cd06261">
    <property type="entry name" value="TM_PBP2"/>
    <property type="match status" value="1"/>
</dbReference>
<dbReference type="AlphaFoldDB" id="A0A3S1BE65"/>
<dbReference type="GO" id="GO:0055085">
    <property type="term" value="P:transmembrane transport"/>
    <property type="evidence" value="ECO:0007669"/>
    <property type="project" value="InterPro"/>
</dbReference>
<dbReference type="RefSeq" id="WP_127195139.1">
    <property type="nucleotide sequence ID" value="NZ_RZNY01000053.1"/>
</dbReference>
<dbReference type="InterPro" id="IPR000515">
    <property type="entry name" value="MetI-like"/>
</dbReference>
<keyword evidence="10" id="KW-1185">Reference proteome</keyword>
<evidence type="ECO:0000256" key="4">
    <source>
        <dbReference type="ARBA" id="ARBA00022692"/>
    </source>
</evidence>
<evidence type="ECO:0000313" key="10">
    <source>
        <dbReference type="Proteomes" id="UP000279446"/>
    </source>
</evidence>
<dbReference type="PANTHER" id="PTHR43744">
    <property type="entry name" value="ABC TRANSPORTER PERMEASE PROTEIN MG189-RELATED-RELATED"/>
    <property type="match status" value="1"/>
</dbReference>
<sequence>MAVKAMKESRTDKLFLIFNYIYLLLAFVVVLYPVIYIISASISEPSYVSSGEMWLFPKGFNLNGYKLVFENPKIWTGYGNTIIYTFLGTMLNLAITLPAAYALSRSDFVGRKFFMGMFLVTMFFNGGLIPSYLMVKNLGLINSMGALILPVAASVYNIIVARTFFQSTIPKELQEAAYIDGCTNIKLFIRIVLPLSSPIIAVMALFYGVSHWNSYFPALIYLNDEAKYPLQMVLRQILVLQEMTAETTGSAVSGDMAIAMNNKAEIASLVKYAVIIVSALPIIAVYPFLQRYFVQGVMIGSVKG</sequence>
<protein>
    <submittedName>
        <fullName evidence="9">Carbohydrate ABC transporter permease</fullName>
    </submittedName>
</protein>
<feature type="transmembrane region" description="Helical" evidence="7">
    <location>
        <begin position="140"/>
        <end position="161"/>
    </location>
</feature>
<dbReference type="GO" id="GO:0005886">
    <property type="term" value="C:plasma membrane"/>
    <property type="evidence" value="ECO:0007669"/>
    <property type="project" value="UniProtKB-SubCell"/>
</dbReference>